<dbReference type="AlphaFoldDB" id="A0A0A2HIQ4"/>
<protein>
    <submittedName>
        <fullName evidence="1">Hydrolase</fullName>
    </submittedName>
</protein>
<dbReference type="EMBL" id="SWOY01000016">
    <property type="protein sequence ID" value="NFG18804.1"/>
    <property type="molecule type" value="Genomic_DNA"/>
</dbReference>
<evidence type="ECO:0000313" key="2">
    <source>
        <dbReference type="EMBL" id="NFG18804.1"/>
    </source>
</evidence>
<dbReference type="SUPFAM" id="SSF51412">
    <property type="entry name" value="Inosine monophosphate dehydrogenase (IMPDH)"/>
    <property type="match status" value="1"/>
</dbReference>
<dbReference type="InterPro" id="IPR013785">
    <property type="entry name" value="Aldolase_TIM"/>
</dbReference>
<reference evidence="3 6" key="1">
    <citation type="journal article" date="2014" name="J. Infect. Dis.">
        <title>Molecular characterization of a novel botulinum neurotoxin type H gene.</title>
        <authorList>
            <person name="Dover N."/>
            <person name="Barash J.R."/>
            <person name="Hill K.K."/>
            <person name="Xie G."/>
            <person name="Arnon S.S."/>
        </authorList>
    </citation>
    <scope>NUCLEOTIDE SEQUENCE [LARGE SCALE GENOMIC DNA]</scope>
    <source>
        <strain evidence="3 6">IBCA10-7060</strain>
    </source>
</reference>
<dbReference type="GeneID" id="5184293"/>
<dbReference type="EMBL" id="CP069280">
    <property type="protein sequence ID" value="QRI53608.1"/>
    <property type="molecule type" value="Genomic_DNA"/>
</dbReference>
<sequence length="240" mass="26227">MSNKIEKTPKRVPEIKGVLRSHMIEVPSIIREASGIRVFGKRIKSFVYSTDVAVIKNTNADAVIAVYPFTPQPIITQSLVLAADIPVFCGVGGGLTTGKRVVNLALDAEFKGAMGVVINNPTPNDVLQQIKDTIDIPIVVTVVSEYEDIEARINSGATILNISGAKKTAYIVREIRKRYPDFPIIATGGPNEASIKETIEAGANAITYTPPPASDIFSEVMDKYRVNFKKEHDREENEQS</sequence>
<name>A0A0A2HIQ4_CLOBO</name>
<dbReference type="OMA" id="SHVMDKY"/>
<evidence type="ECO:0000313" key="4">
    <source>
        <dbReference type="Proteomes" id="UP000473887"/>
    </source>
</evidence>
<evidence type="ECO:0000313" key="6">
    <source>
        <dbReference type="Proteomes" id="UP000663464"/>
    </source>
</evidence>
<dbReference type="Proteomes" id="UP000478995">
    <property type="component" value="Unassembled WGS sequence"/>
</dbReference>
<evidence type="ECO:0000313" key="1">
    <source>
        <dbReference type="EMBL" id="NEZ93933.1"/>
    </source>
</evidence>
<dbReference type="EMBL" id="SGKC01000059">
    <property type="protein sequence ID" value="NEZ93933.1"/>
    <property type="molecule type" value="Genomic_DNA"/>
</dbReference>
<dbReference type="Proteomes" id="UP000663464">
    <property type="component" value="Chromosome"/>
</dbReference>
<dbReference type="OrthoDB" id="1092608at2"/>
<dbReference type="Proteomes" id="UP000473887">
    <property type="component" value="Unassembled WGS sequence"/>
</dbReference>
<dbReference type="RefSeq" id="WP_003359485.1">
    <property type="nucleotide sequence ID" value="NZ_AP014696.1"/>
</dbReference>
<evidence type="ECO:0000313" key="3">
    <source>
        <dbReference type="EMBL" id="QRI53608.1"/>
    </source>
</evidence>
<proteinExistence type="predicted"/>
<gene>
    <name evidence="1" type="ORF">EXM69_18820</name>
    <name evidence="2" type="ORF">FC794_18960</name>
    <name evidence="3" type="ORF">JQS73_00205</name>
</gene>
<reference evidence="2 5" key="3">
    <citation type="submission" date="2019-04" db="EMBL/GenBank/DDBJ databases">
        <title>Genome sequencing of Clostridium botulinum Groups I-IV and Clostridium butyricum.</title>
        <authorList>
            <person name="Brunt J."/>
            <person name="Van Vliet A.H.M."/>
            <person name="Stringer S.C."/>
            <person name="Carter A.T."/>
            <person name="Peck M.W."/>
        </authorList>
    </citation>
    <scope>NUCLEOTIDE SEQUENCE [LARGE SCALE GENOMIC DNA]</scope>
    <source>
        <strain evidence="2 5">IFR 18/037</strain>
    </source>
</reference>
<reference evidence="3" key="4">
    <citation type="submission" date="2021-02" db="EMBL/GenBank/DDBJ databases">
        <authorList>
            <person name="Dover N."/>
            <person name="Barash J.R."/>
            <person name="Bell J.M."/>
            <person name="Sylvester M.D."/>
            <person name="Arnon S."/>
        </authorList>
    </citation>
    <scope>NUCLEOTIDE SEQUENCE</scope>
    <source>
        <strain evidence="3">IBCA10-7060</strain>
    </source>
</reference>
<dbReference type="GO" id="GO:0016787">
    <property type="term" value="F:hydrolase activity"/>
    <property type="evidence" value="ECO:0007669"/>
    <property type="project" value="UniProtKB-KW"/>
</dbReference>
<accession>A0A0A2HIQ4</accession>
<reference evidence="1 4" key="2">
    <citation type="submission" date="2019-02" db="EMBL/GenBank/DDBJ databases">
        <title>Genome sequencing of Clostridium botulinum clinical isolates.</title>
        <authorList>
            <person name="Brunt J."/>
            <person name="Van Vliet A.H.M."/>
            <person name="Stringer S.C."/>
            <person name="Grant K.A."/>
            <person name="Carter A.C."/>
            <person name="Peck M.W."/>
        </authorList>
    </citation>
    <scope>NUCLEOTIDE SEQUENCE [LARGE SCALE GENOMIC DNA]</scope>
    <source>
        <strain evidence="1 4">H142660711</strain>
    </source>
</reference>
<evidence type="ECO:0000313" key="5">
    <source>
        <dbReference type="Proteomes" id="UP000478995"/>
    </source>
</evidence>
<organism evidence="1 4">
    <name type="scientific">Clostridium botulinum</name>
    <dbReference type="NCBI Taxonomy" id="1491"/>
    <lineage>
        <taxon>Bacteria</taxon>
        <taxon>Bacillati</taxon>
        <taxon>Bacillota</taxon>
        <taxon>Clostridia</taxon>
        <taxon>Eubacteriales</taxon>
        <taxon>Clostridiaceae</taxon>
        <taxon>Clostridium</taxon>
    </lineage>
</organism>
<keyword evidence="1" id="KW-0378">Hydrolase</keyword>
<dbReference type="Gene3D" id="3.20.20.70">
    <property type="entry name" value="Aldolase class I"/>
    <property type="match status" value="1"/>
</dbReference>